<dbReference type="AlphaFoldDB" id="A0A846MQY1"/>
<keyword evidence="2" id="KW-1133">Transmembrane helix</keyword>
<feature type="signal peptide" evidence="3">
    <location>
        <begin position="1"/>
        <end position="21"/>
    </location>
</feature>
<dbReference type="EMBL" id="JAASRN010000002">
    <property type="protein sequence ID" value="NIK74068.1"/>
    <property type="molecule type" value="Genomic_DNA"/>
</dbReference>
<comment type="caution">
    <text evidence="4">The sequence shown here is derived from an EMBL/GenBank/DDBJ whole genome shotgun (WGS) entry which is preliminary data.</text>
</comment>
<feature type="chain" id="PRO_5032734366" evidence="3">
    <location>
        <begin position="22"/>
        <end position="147"/>
    </location>
</feature>
<protein>
    <submittedName>
        <fullName evidence="4">Flp pilus assembly protein TadB</fullName>
    </submittedName>
</protein>
<dbReference type="Proteomes" id="UP000537126">
    <property type="component" value="Unassembled WGS sequence"/>
</dbReference>
<organism evidence="4 5">
    <name type="scientific">Thermonema lapsum</name>
    <dbReference type="NCBI Taxonomy" id="28195"/>
    <lineage>
        <taxon>Bacteria</taxon>
        <taxon>Pseudomonadati</taxon>
        <taxon>Bacteroidota</taxon>
        <taxon>Cytophagia</taxon>
        <taxon>Cytophagales</taxon>
        <taxon>Thermonemataceae</taxon>
        <taxon>Thermonema</taxon>
    </lineage>
</organism>
<feature type="transmembrane region" description="Helical" evidence="2">
    <location>
        <begin position="128"/>
        <end position="146"/>
    </location>
</feature>
<feature type="transmembrane region" description="Helical" evidence="2">
    <location>
        <begin position="106"/>
        <end position="123"/>
    </location>
</feature>
<evidence type="ECO:0000313" key="5">
    <source>
        <dbReference type="Proteomes" id="UP000537126"/>
    </source>
</evidence>
<keyword evidence="2" id="KW-0812">Transmembrane</keyword>
<keyword evidence="3" id="KW-0732">Signal</keyword>
<evidence type="ECO:0000256" key="3">
    <source>
        <dbReference type="SAM" id="SignalP"/>
    </source>
</evidence>
<proteinExistence type="predicted"/>
<gene>
    <name evidence="4" type="ORF">FHS56_001581</name>
</gene>
<reference evidence="4 5" key="1">
    <citation type="submission" date="2020-03" db="EMBL/GenBank/DDBJ databases">
        <title>Genomic Encyclopedia of Type Strains, Phase IV (KMG-IV): sequencing the most valuable type-strain genomes for metagenomic binning, comparative biology and taxonomic classification.</title>
        <authorList>
            <person name="Goeker M."/>
        </authorList>
    </citation>
    <scope>NUCLEOTIDE SEQUENCE [LARGE SCALE GENOMIC DNA]</scope>
    <source>
        <strain evidence="4 5">DSM 5718</strain>
    </source>
</reference>
<feature type="coiled-coil region" evidence="1">
    <location>
        <begin position="70"/>
        <end position="97"/>
    </location>
</feature>
<evidence type="ECO:0000313" key="4">
    <source>
        <dbReference type="EMBL" id="NIK74068.1"/>
    </source>
</evidence>
<keyword evidence="5" id="KW-1185">Reference proteome</keyword>
<dbReference type="RefSeq" id="WP_166918883.1">
    <property type="nucleotide sequence ID" value="NZ_JAASRN010000002.1"/>
</dbReference>
<accession>A0A846MQY1</accession>
<sequence length="147" mass="16138">MKNTLTLVFLFALLFVANSYAQQKAQTYEEPSPLNSALIEEVAPAPMADAHAAPQTIQKQSTNMEAPTSVQLTEKQQKQFERIQKKLEKKVNKKAEEAKKAYMNNYVLIGIILMAVGLILALFPVVGIIGIILLIVGLVFLILGLVG</sequence>
<evidence type="ECO:0000256" key="1">
    <source>
        <dbReference type="SAM" id="Coils"/>
    </source>
</evidence>
<keyword evidence="2" id="KW-0472">Membrane</keyword>
<name>A0A846MQY1_9BACT</name>
<keyword evidence="1" id="KW-0175">Coiled coil</keyword>
<evidence type="ECO:0000256" key="2">
    <source>
        <dbReference type="SAM" id="Phobius"/>
    </source>
</evidence>